<dbReference type="RefSeq" id="WP_134713021.1">
    <property type="nucleotide sequence ID" value="NZ_SDKM01000001.1"/>
</dbReference>
<reference evidence="2 3" key="1">
    <citation type="submission" date="2019-01" db="EMBL/GenBank/DDBJ databases">
        <title>Nocardioides guangzhouensis sp. nov., an actinobacterium isolated from soil.</title>
        <authorList>
            <person name="Fu Y."/>
            <person name="Cai Y."/>
            <person name="Lin Z."/>
            <person name="Chen P."/>
        </authorList>
    </citation>
    <scope>NUCLEOTIDE SEQUENCE [LARGE SCALE GENOMIC DNA]</scope>
    <source>
        <strain evidence="2 3">130</strain>
    </source>
</reference>
<comment type="caution">
    <text evidence="2">The sequence shown here is derived from an EMBL/GenBank/DDBJ whole genome shotgun (WGS) entry which is preliminary data.</text>
</comment>
<evidence type="ECO:0000313" key="2">
    <source>
        <dbReference type="EMBL" id="RYP88976.1"/>
    </source>
</evidence>
<sequence>MAAVAVLTAALMSGLLAACTADADRPATEAEAARCHGVRFDEVRGRAPRAGAPELASYPADGSVCAAYWLPHVDRWFVPQALEVDGATAYVGGYRWARAYGDRPCQVAVLDLRTGKVRAFVERFAAPVYRPTPTFCRHGGGLEATAEGLWVVEAERLWLLDPERLGARGDLVLRVWRLDRSVKGSTLAIGDGRLAIGSFRARGPARVVRFRVADVLADGVDDLRLRGDATDARAVGRRRALPRLQGLTWARGGLWSSVSRTACGELVAPDGRRHAFVPGGEDVELVGRDIWTVSESGTRPYLDPREPVVPAVLRLDRAAVMSRSSRCAS</sequence>
<keyword evidence="3" id="KW-1185">Reference proteome</keyword>
<organism evidence="2 3">
    <name type="scientific">Nocardioides guangzhouensis</name>
    <dbReference type="NCBI Taxonomy" id="2497878"/>
    <lineage>
        <taxon>Bacteria</taxon>
        <taxon>Bacillati</taxon>
        <taxon>Actinomycetota</taxon>
        <taxon>Actinomycetes</taxon>
        <taxon>Propionibacteriales</taxon>
        <taxon>Nocardioidaceae</taxon>
        <taxon>Nocardioides</taxon>
    </lineage>
</organism>
<feature type="signal peptide" evidence="1">
    <location>
        <begin position="1"/>
        <end position="17"/>
    </location>
</feature>
<gene>
    <name evidence="2" type="ORF">EKO23_00630</name>
</gene>
<accession>A0A4Q4ZN47</accession>
<dbReference type="OrthoDB" id="3767785at2"/>
<evidence type="ECO:0000313" key="3">
    <source>
        <dbReference type="Proteomes" id="UP000295198"/>
    </source>
</evidence>
<proteinExistence type="predicted"/>
<dbReference type="Proteomes" id="UP000295198">
    <property type="component" value="Unassembled WGS sequence"/>
</dbReference>
<keyword evidence="1" id="KW-0732">Signal</keyword>
<dbReference type="AlphaFoldDB" id="A0A4Q4ZN47"/>
<evidence type="ECO:0008006" key="4">
    <source>
        <dbReference type="Google" id="ProtNLM"/>
    </source>
</evidence>
<evidence type="ECO:0000256" key="1">
    <source>
        <dbReference type="SAM" id="SignalP"/>
    </source>
</evidence>
<protein>
    <recommendedName>
        <fullName evidence="4">Glutaminyl-peptide cyclotransferase</fullName>
    </recommendedName>
</protein>
<dbReference type="EMBL" id="SDKM01000001">
    <property type="protein sequence ID" value="RYP88976.1"/>
    <property type="molecule type" value="Genomic_DNA"/>
</dbReference>
<name>A0A4Q4ZN47_9ACTN</name>
<feature type="chain" id="PRO_5038960963" description="Glutaminyl-peptide cyclotransferase" evidence="1">
    <location>
        <begin position="18"/>
        <end position="329"/>
    </location>
</feature>